<keyword evidence="2" id="KW-1185">Reference proteome</keyword>
<sequence length="154" mass="17768">MRKVYLDRTELTGAINVNLKDTEVIPAGTTIYPMSVYHKNEEYQKYANDYDIQFIFDDDIPHLEFYTVPYVDIMAKDSKGGFIGTVGQQCDLKSDTPICYINRHLECLIISKNGEDFLSNIGSWQDNLKPYDKITVYRSKAEAEMKLEFIDLSV</sequence>
<comment type="caution">
    <text evidence="1">The sequence shown here is derived from an EMBL/GenBank/DDBJ whole genome shotgun (WGS) entry which is preliminary data.</text>
</comment>
<name>A0A0A8WXQ4_MESS1</name>
<dbReference type="STRING" id="1321606.SAMD00020551_0579"/>
<dbReference type="OrthoDB" id="2924046at2"/>
<accession>A0A0A8WXQ4</accession>
<dbReference type="Proteomes" id="UP000031014">
    <property type="component" value="Unassembled WGS sequence"/>
</dbReference>
<evidence type="ECO:0000313" key="2">
    <source>
        <dbReference type="Proteomes" id="UP000031014"/>
    </source>
</evidence>
<dbReference type="AlphaFoldDB" id="A0A0A8WXQ4"/>
<protein>
    <submittedName>
        <fullName evidence="1">Uncharacterized protein</fullName>
    </submittedName>
</protein>
<proteinExistence type="predicted"/>
<gene>
    <name evidence="1" type="ORF">SAMD00020551_0579</name>
</gene>
<evidence type="ECO:0000313" key="1">
    <source>
        <dbReference type="EMBL" id="GAM12445.1"/>
    </source>
</evidence>
<reference evidence="1 2" key="1">
    <citation type="submission" date="2013-06" db="EMBL/GenBank/DDBJ databases">
        <title>Whole genome shotgun sequence of Bacillus selenatarsenatis SF-1.</title>
        <authorList>
            <person name="Kuroda M."/>
            <person name="Sei K."/>
            <person name="Yamashita M."/>
            <person name="Ike M."/>
        </authorList>
    </citation>
    <scope>NUCLEOTIDE SEQUENCE [LARGE SCALE GENOMIC DNA]</scope>
    <source>
        <strain evidence="1 2">SF-1</strain>
    </source>
</reference>
<organism evidence="1 2">
    <name type="scientific">Mesobacillus selenatarsenatis (strain DSM 18680 / JCM 14380 / FERM P-15431 / SF-1)</name>
    <dbReference type="NCBI Taxonomy" id="1321606"/>
    <lineage>
        <taxon>Bacteria</taxon>
        <taxon>Bacillati</taxon>
        <taxon>Bacillota</taxon>
        <taxon>Bacilli</taxon>
        <taxon>Bacillales</taxon>
        <taxon>Bacillaceae</taxon>
        <taxon>Mesobacillus</taxon>
    </lineage>
</organism>
<dbReference type="RefSeq" id="WP_041964389.1">
    <property type="nucleotide sequence ID" value="NZ_BASE01000012.1"/>
</dbReference>
<dbReference type="EMBL" id="BASE01000012">
    <property type="protein sequence ID" value="GAM12445.1"/>
    <property type="molecule type" value="Genomic_DNA"/>
</dbReference>